<keyword evidence="4" id="KW-1185">Reference proteome</keyword>
<protein>
    <recommendedName>
        <fullName evidence="2">UPF0323 domain-containing protein</fullName>
    </recommendedName>
</protein>
<reference evidence="3 4" key="1">
    <citation type="submission" date="2020-08" db="EMBL/GenBank/DDBJ databases">
        <title>Genomic Encyclopedia of Type Strains, Phase IV (KMG-IV): sequencing the most valuable type-strain genomes for metagenomic binning, comparative biology and taxonomic classification.</title>
        <authorList>
            <person name="Goeker M."/>
        </authorList>
    </citation>
    <scope>NUCLEOTIDE SEQUENCE [LARGE SCALE GENOMIC DNA]</scope>
    <source>
        <strain evidence="3 4">DSM 105074</strain>
    </source>
</reference>
<dbReference type="AlphaFoldDB" id="A0A840TRX7"/>
<name>A0A840TRX7_9BACT</name>
<feature type="domain" description="UPF0323" evidence="2">
    <location>
        <begin position="55"/>
        <end position="171"/>
    </location>
</feature>
<feature type="region of interest" description="Disordered" evidence="1">
    <location>
        <begin position="171"/>
        <end position="201"/>
    </location>
</feature>
<dbReference type="EMBL" id="JACHGF010000003">
    <property type="protein sequence ID" value="MBB5284312.1"/>
    <property type="molecule type" value="Genomic_DNA"/>
</dbReference>
<dbReference type="Proteomes" id="UP000557307">
    <property type="component" value="Unassembled WGS sequence"/>
</dbReference>
<comment type="caution">
    <text evidence="3">The sequence shown here is derived from an EMBL/GenBank/DDBJ whole genome shotgun (WGS) entry which is preliminary data.</text>
</comment>
<evidence type="ECO:0000259" key="2">
    <source>
        <dbReference type="Pfam" id="PF26303"/>
    </source>
</evidence>
<sequence length="201" mass="21388">MTPLRTGSFIRRVKDITISGTLAVAILASGIALPGCSGSEDEAHSYEETTYSKGIRSYIKEVEPGEFKITDEQSVPADQSAAIVTYLDGHVDTLSTTTAKALIDRDIRSDESSVGRHGGLSNVLLYGGMGYLLGRTMNHGYINSYRSAGESSRFYSNPNAYNRAQGAVQDVNTSRSTRVVSGRPAGGRSGFFGKRSSSSGG</sequence>
<dbReference type="Pfam" id="PF26303">
    <property type="entry name" value="UPF0323"/>
    <property type="match status" value="1"/>
</dbReference>
<dbReference type="RefSeq" id="WP_184174261.1">
    <property type="nucleotide sequence ID" value="NZ_JACHGF010000003.1"/>
</dbReference>
<evidence type="ECO:0000256" key="1">
    <source>
        <dbReference type="SAM" id="MobiDB-lite"/>
    </source>
</evidence>
<proteinExistence type="predicted"/>
<dbReference type="InterPro" id="IPR059092">
    <property type="entry name" value="UPF0323_dom"/>
</dbReference>
<evidence type="ECO:0000313" key="4">
    <source>
        <dbReference type="Proteomes" id="UP000557307"/>
    </source>
</evidence>
<feature type="compositionally biased region" description="Low complexity" evidence="1">
    <location>
        <begin position="191"/>
        <end position="201"/>
    </location>
</feature>
<evidence type="ECO:0000313" key="3">
    <source>
        <dbReference type="EMBL" id="MBB5284312.1"/>
    </source>
</evidence>
<gene>
    <name evidence="3" type="ORF">HNQ92_002455</name>
</gene>
<organism evidence="3 4">
    <name type="scientific">Rhabdobacter roseus</name>
    <dbReference type="NCBI Taxonomy" id="1655419"/>
    <lineage>
        <taxon>Bacteria</taxon>
        <taxon>Pseudomonadati</taxon>
        <taxon>Bacteroidota</taxon>
        <taxon>Cytophagia</taxon>
        <taxon>Cytophagales</taxon>
        <taxon>Cytophagaceae</taxon>
        <taxon>Rhabdobacter</taxon>
    </lineage>
</organism>
<accession>A0A840TRX7</accession>